<proteinExistence type="predicted"/>
<dbReference type="EMBL" id="BMCU01000001">
    <property type="protein sequence ID" value="GGF98235.1"/>
    <property type="molecule type" value="Genomic_DNA"/>
</dbReference>
<evidence type="ECO:0000313" key="3">
    <source>
        <dbReference type="EMBL" id="GGF98235.1"/>
    </source>
</evidence>
<comment type="caution">
    <text evidence="3">The sequence shown here is derived from an EMBL/GenBank/DDBJ whole genome shotgun (WGS) entry which is preliminary data.</text>
</comment>
<feature type="domain" description="PhoD-like phosphatase metallophosphatase" evidence="1">
    <location>
        <begin position="149"/>
        <end position="509"/>
    </location>
</feature>
<reference evidence="3" key="1">
    <citation type="journal article" date="2014" name="Int. J. Syst. Evol. Microbiol.">
        <title>Complete genome sequence of Corynebacterium casei LMG S-19264T (=DSM 44701T), isolated from a smear-ripened cheese.</title>
        <authorList>
            <consortium name="US DOE Joint Genome Institute (JGI-PGF)"/>
            <person name="Walter F."/>
            <person name="Albersmeier A."/>
            <person name="Kalinowski J."/>
            <person name="Ruckert C."/>
        </authorList>
    </citation>
    <scope>NUCLEOTIDE SEQUENCE</scope>
    <source>
        <strain evidence="3">CCM 7905</strain>
    </source>
</reference>
<dbReference type="PANTHER" id="PTHR43606">
    <property type="entry name" value="PHOSPHATASE, PUTATIVE (AFU_ORTHOLOGUE AFUA_6G08710)-RELATED"/>
    <property type="match status" value="1"/>
</dbReference>
<dbReference type="Gene3D" id="3.60.21.70">
    <property type="entry name" value="PhoD-like phosphatase"/>
    <property type="match status" value="1"/>
</dbReference>
<dbReference type="SUPFAM" id="SSF56300">
    <property type="entry name" value="Metallo-dependent phosphatases"/>
    <property type="match status" value="1"/>
</dbReference>
<dbReference type="InterPro" id="IPR018946">
    <property type="entry name" value="PhoD-like_MPP"/>
</dbReference>
<reference evidence="3" key="2">
    <citation type="submission" date="2020-09" db="EMBL/GenBank/DDBJ databases">
        <authorList>
            <person name="Sun Q."/>
            <person name="Sedlacek I."/>
        </authorList>
    </citation>
    <scope>NUCLEOTIDE SEQUENCE</scope>
    <source>
        <strain evidence="3">CCM 7905</strain>
    </source>
</reference>
<name>A0A917CTD5_9NOCA</name>
<accession>A0A917CTD5</accession>
<sequence length="541" mass="58558">MSDHSLSRRGFLRTSSIAAGVGVVATLPARANAAGAVFRHGVASGDPTPDAVILWTRLTPTDDAIPGSGQGPDAAVGWAVSTNAAMSSTVASGTVTASAASDHTVKIDVDGLLPDTTYFYRFTAVGQSSPVGTTHTAPADDADVEQMRFGVVSCSNWESGYFGAYRHLAQRTDLDAIIHLGDYIYEYKTGGFAGKYGVIRTHDPVHEIVTLADYRIRHAQYKTDPDLQAAHLGVPWICTWDDHESANDAYDGGAENHQPATEGDWATRKANSVQAYYEWMPVRAAGSSTNRHLYRRLRFGTLMELSMLDLRTYRSKQVMPYQGREVDSPNRTITGAEQMSWLTGGLVSSPTQWKIVGNPVMITPTLIPPLDPQTTEALTQLLGLPAAGVSYNADPWDGYTADRARLLDALRTNNIDNTVFITGDIHSSWACDLPVDAANYPAAGTVATELVVTSVTSSNIDDLTKTPEHTVGRVAEEAFKALNHHVKYVDLDTHGYGVFEVSKTAARMDHWYLTAKEDPNSGIYLGASYRVESGSQRVTPA</sequence>
<dbReference type="PROSITE" id="PS51318">
    <property type="entry name" value="TAT"/>
    <property type="match status" value="1"/>
</dbReference>
<dbReference type="Gene3D" id="2.60.40.380">
    <property type="entry name" value="Purple acid phosphatase-like, N-terminal"/>
    <property type="match status" value="1"/>
</dbReference>
<dbReference type="InterPro" id="IPR038607">
    <property type="entry name" value="PhoD-like_sf"/>
</dbReference>
<dbReference type="PANTHER" id="PTHR43606:SF2">
    <property type="entry name" value="ALKALINE PHOSPHATASE FAMILY PROTEIN (AFU_ORTHOLOGUE AFUA_5G03860)"/>
    <property type="match status" value="1"/>
</dbReference>
<feature type="domain" description="Phospholipase D N-terminal" evidence="2">
    <location>
        <begin position="40"/>
        <end position="136"/>
    </location>
</feature>
<dbReference type="Pfam" id="PF09423">
    <property type="entry name" value="PhoD"/>
    <property type="match status" value="1"/>
</dbReference>
<dbReference type="Pfam" id="PF16655">
    <property type="entry name" value="PhoD_N"/>
    <property type="match status" value="1"/>
</dbReference>
<organism evidence="3 4">
    <name type="scientific">Rhodococcoides trifolii</name>
    <dbReference type="NCBI Taxonomy" id="908250"/>
    <lineage>
        <taxon>Bacteria</taxon>
        <taxon>Bacillati</taxon>
        <taxon>Actinomycetota</taxon>
        <taxon>Actinomycetes</taxon>
        <taxon>Mycobacteriales</taxon>
        <taxon>Nocardiaceae</taxon>
        <taxon>Rhodococcoides</taxon>
    </lineage>
</organism>
<dbReference type="RefSeq" id="WP_188543571.1">
    <property type="nucleotide sequence ID" value="NZ_BMCU01000001.1"/>
</dbReference>
<protein>
    <submittedName>
        <fullName evidence="3">Phosphodiesterase/alkaline phosphatase D</fullName>
    </submittedName>
</protein>
<dbReference type="Proteomes" id="UP000654257">
    <property type="component" value="Unassembled WGS sequence"/>
</dbReference>
<keyword evidence="4" id="KW-1185">Reference proteome</keyword>
<evidence type="ECO:0000259" key="2">
    <source>
        <dbReference type="Pfam" id="PF16655"/>
    </source>
</evidence>
<dbReference type="InterPro" id="IPR032093">
    <property type="entry name" value="PhoD_N"/>
</dbReference>
<gene>
    <name evidence="3" type="ORF">GCM10007304_10280</name>
</gene>
<evidence type="ECO:0000259" key="1">
    <source>
        <dbReference type="Pfam" id="PF09423"/>
    </source>
</evidence>
<dbReference type="InterPro" id="IPR052900">
    <property type="entry name" value="Phospholipid_Metab_Enz"/>
</dbReference>
<dbReference type="AlphaFoldDB" id="A0A917CTD5"/>
<evidence type="ECO:0000313" key="4">
    <source>
        <dbReference type="Proteomes" id="UP000654257"/>
    </source>
</evidence>
<dbReference type="CDD" id="cd07389">
    <property type="entry name" value="MPP_PhoD"/>
    <property type="match status" value="1"/>
</dbReference>
<dbReference type="InterPro" id="IPR029052">
    <property type="entry name" value="Metallo-depent_PP-like"/>
</dbReference>
<dbReference type="InterPro" id="IPR006311">
    <property type="entry name" value="TAT_signal"/>
</dbReference>